<sequence>MVRRGELTDMAWQRIEPLLPTADGRGRPWRNHREVINGILWRLRTGAPWRDIPERYGPWQTCYERFSRWDNDGTWARLLEEMQVKDDSIGTVELTVSIDSTIARAHQHAAGARKRGTTTGRSTRRSPKDGRRSGAPEADLPPSST</sequence>
<dbReference type="AlphaFoldDB" id="A0A918DRZ5"/>
<reference evidence="3" key="2">
    <citation type="submission" date="2020-09" db="EMBL/GenBank/DDBJ databases">
        <authorList>
            <person name="Sun Q."/>
            <person name="Zhou Y."/>
        </authorList>
    </citation>
    <scope>NUCLEOTIDE SEQUENCE</scope>
    <source>
        <strain evidence="3">CGMCC 4.7368</strain>
    </source>
</reference>
<dbReference type="InterPro" id="IPR052909">
    <property type="entry name" value="Transposase_6_like"/>
</dbReference>
<dbReference type="PANTHER" id="PTHR46637:SF1">
    <property type="entry name" value="BLL5188 PROTEIN"/>
    <property type="match status" value="1"/>
</dbReference>
<accession>A0A918DRZ5</accession>
<gene>
    <name evidence="3" type="ORF">GCM10012289_64760</name>
</gene>
<proteinExistence type="predicted"/>
<protein>
    <submittedName>
        <fullName evidence="3">Transposase</fullName>
    </submittedName>
</protein>
<dbReference type="Proteomes" id="UP000646523">
    <property type="component" value="Unassembled WGS sequence"/>
</dbReference>
<dbReference type="NCBIfam" id="NF033580">
    <property type="entry name" value="transpos_IS5_3"/>
    <property type="match status" value="1"/>
</dbReference>
<evidence type="ECO:0000259" key="2">
    <source>
        <dbReference type="Pfam" id="PF13340"/>
    </source>
</evidence>
<evidence type="ECO:0000256" key="1">
    <source>
        <dbReference type="SAM" id="MobiDB-lite"/>
    </source>
</evidence>
<comment type="caution">
    <text evidence="3">The sequence shown here is derived from an EMBL/GenBank/DDBJ whole genome shotgun (WGS) entry which is preliminary data.</text>
</comment>
<dbReference type="InterPro" id="IPR025161">
    <property type="entry name" value="IS402-like_dom"/>
</dbReference>
<name>A0A918DRZ5_9ACTN</name>
<dbReference type="PANTHER" id="PTHR46637">
    <property type="entry name" value="TIS1421-TRANSPOSASE PROTEIN A"/>
    <property type="match status" value="1"/>
</dbReference>
<evidence type="ECO:0000313" key="4">
    <source>
        <dbReference type="Proteomes" id="UP000646523"/>
    </source>
</evidence>
<feature type="compositionally biased region" description="Basic residues" evidence="1">
    <location>
        <begin position="105"/>
        <end position="116"/>
    </location>
</feature>
<keyword evidence="4" id="KW-1185">Reference proteome</keyword>
<feature type="domain" description="Insertion element IS402-like" evidence="2">
    <location>
        <begin position="7"/>
        <end position="78"/>
    </location>
</feature>
<organism evidence="3 4">
    <name type="scientific">Nonomuraea cavernae</name>
    <dbReference type="NCBI Taxonomy" id="2045107"/>
    <lineage>
        <taxon>Bacteria</taxon>
        <taxon>Bacillati</taxon>
        <taxon>Actinomycetota</taxon>
        <taxon>Actinomycetes</taxon>
        <taxon>Streptosporangiales</taxon>
        <taxon>Streptosporangiaceae</taxon>
        <taxon>Nonomuraea</taxon>
    </lineage>
</organism>
<feature type="region of interest" description="Disordered" evidence="1">
    <location>
        <begin position="104"/>
        <end position="145"/>
    </location>
</feature>
<reference evidence="3" key="1">
    <citation type="journal article" date="2014" name="Int. J. Syst. Evol. Microbiol.">
        <title>Complete genome sequence of Corynebacterium casei LMG S-19264T (=DSM 44701T), isolated from a smear-ripened cheese.</title>
        <authorList>
            <consortium name="US DOE Joint Genome Institute (JGI-PGF)"/>
            <person name="Walter F."/>
            <person name="Albersmeier A."/>
            <person name="Kalinowski J."/>
            <person name="Ruckert C."/>
        </authorList>
    </citation>
    <scope>NUCLEOTIDE SEQUENCE</scope>
    <source>
        <strain evidence="3">CGMCC 4.7368</strain>
    </source>
</reference>
<evidence type="ECO:0000313" key="3">
    <source>
        <dbReference type="EMBL" id="GGO79739.1"/>
    </source>
</evidence>
<dbReference type="EMBL" id="BMNH01000029">
    <property type="protein sequence ID" value="GGO79739.1"/>
    <property type="molecule type" value="Genomic_DNA"/>
</dbReference>
<dbReference type="Pfam" id="PF13340">
    <property type="entry name" value="DUF4096"/>
    <property type="match status" value="1"/>
</dbReference>